<evidence type="ECO:0000313" key="3">
    <source>
        <dbReference type="Proteomes" id="UP000671995"/>
    </source>
</evidence>
<name>A0A975F015_9SPIR</name>
<reference evidence="2" key="1">
    <citation type="submission" date="2020-05" db="EMBL/GenBank/DDBJ databases">
        <authorList>
            <person name="Zeng H."/>
            <person name="Chan Y.K."/>
            <person name="Watt R.M."/>
        </authorList>
    </citation>
    <scope>NUCLEOTIDE SEQUENCE</scope>
    <source>
        <strain evidence="2">ATCC 700773</strain>
    </source>
</reference>
<protein>
    <recommendedName>
        <fullName evidence="4">Lipoprotein</fullName>
    </recommendedName>
</protein>
<dbReference type="EMBL" id="CP054257">
    <property type="protein sequence ID" value="QTQ11902.1"/>
    <property type="molecule type" value="Genomic_DNA"/>
</dbReference>
<gene>
    <name evidence="2" type="ORF">HRI96_06625</name>
</gene>
<sequence length="530" mass="58379">MKKPALVTVFVSAVFLLFTSCSNLFQALGIENSSGKGSLRVVLPQSSPQAERSAAGASRLAVNVNVINTYVITLSKDNFVEEKIAFGGSSVTFSDLEEGTYIISGYGYAYNDHDHVNPLASGRTEIKVSAGKTTNAAFPLYTPPPPIVLWDCTISGSDMNVYIADTASLPQYSPLSPVSKSPNILEFDAARNLYTHDSFLSAASGYEKELSFVDDNGNSLEFSHIYCSEDNVLFMVVGSKELHFFNPYYKNDDERLVAKEITGDPINLGNVFIAVSRLKLTTETEGSRFLYTVAYDKTNLIFINTYKITRNHHGELEVKAEQQSPPIPLGTGGYGLEAINKKPNDPSITIYPTEERKVTDVRIHENDMYILFSYTYESDDDYYPDKDNNNYVSSGALLKVKLDPINGTPAPAGDFGNSGALGWTYELINSSPFIVKVNGHDKNLYGQWPSDENRGFFGPQKILALKSKKIWIADDGSIYDKDAPNEAVPENGNIVQKDRVVVVDLERESFESVYSFDGIGFSNTVKGSGF</sequence>
<organism evidence="2 3">
    <name type="scientific">Treponema parvum</name>
    <dbReference type="NCBI Taxonomy" id="138851"/>
    <lineage>
        <taxon>Bacteria</taxon>
        <taxon>Pseudomonadati</taxon>
        <taxon>Spirochaetota</taxon>
        <taxon>Spirochaetia</taxon>
        <taxon>Spirochaetales</taxon>
        <taxon>Treponemataceae</taxon>
        <taxon>Treponema</taxon>
    </lineage>
</organism>
<dbReference type="Proteomes" id="UP000671995">
    <property type="component" value="Chromosome"/>
</dbReference>
<proteinExistence type="predicted"/>
<evidence type="ECO:0000256" key="1">
    <source>
        <dbReference type="SAM" id="SignalP"/>
    </source>
</evidence>
<feature type="chain" id="PRO_5037869076" description="Lipoprotein" evidence="1">
    <location>
        <begin position="27"/>
        <end position="530"/>
    </location>
</feature>
<dbReference type="AlphaFoldDB" id="A0A975F015"/>
<dbReference type="PROSITE" id="PS51257">
    <property type="entry name" value="PROKAR_LIPOPROTEIN"/>
    <property type="match status" value="1"/>
</dbReference>
<accession>A0A975F015</accession>
<reference evidence="2" key="2">
    <citation type="journal article" date="2021" name="Microbiol. Resour. Announc.">
        <title>Complete Genome Sequences of Three Human Oral Treponema parvum Isolates.</title>
        <authorList>
            <person name="Zeng H."/>
            <person name="Watt R.M."/>
        </authorList>
    </citation>
    <scope>NUCLEOTIDE SEQUENCE</scope>
    <source>
        <strain evidence="2">ATCC 700773</strain>
    </source>
</reference>
<evidence type="ECO:0000313" key="2">
    <source>
        <dbReference type="EMBL" id="QTQ11902.1"/>
    </source>
</evidence>
<keyword evidence="1" id="KW-0732">Signal</keyword>
<evidence type="ECO:0008006" key="4">
    <source>
        <dbReference type="Google" id="ProtNLM"/>
    </source>
</evidence>
<dbReference type="RefSeq" id="WP_210116615.1">
    <property type="nucleotide sequence ID" value="NZ_CP054257.1"/>
</dbReference>
<feature type="signal peptide" evidence="1">
    <location>
        <begin position="1"/>
        <end position="26"/>
    </location>
</feature>